<dbReference type="EMBL" id="AP028919">
    <property type="protein sequence ID" value="BET00275.1"/>
    <property type="molecule type" value="Genomic_DNA"/>
</dbReference>
<organism evidence="2 3">
    <name type="scientific">Nesidiocoris tenuis</name>
    <dbReference type="NCBI Taxonomy" id="355587"/>
    <lineage>
        <taxon>Eukaryota</taxon>
        <taxon>Metazoa</taxon>
        <taxon>Ecdysozoa</taxon>
        <taxon>Arthropoda</taxon>
        <taxon>Hexapoda</taxon>
        <taxon>Insecta</taxon>
        <taxon>Pterygota</taxon>
        <taxon>Neoptera</taxon>
        <taxon>Paraneoptera</taxon>
        <taxon>Hemiptera</taxon>
        <taxon>Heteroptera</taxon>
        <taxon>Panheteroptera</taxon>
        <taxon>Cimicomorpha</taxon>
        <taxon>Miridae</taxon>
        <taxon>Dicyphina</taxon>
        <taxon>Nesidiocoris</taxon>
    </lineage>
</organism>
<accession>A0ABN7B9H3</accession>
<name>A0ABN7B9H3_9HEMI</name>
<feature type="region of interest" description="Disordered" evidence="1">
    <location>
        <begin position="1"/>
        <end position="25"/>
    </location>
</feature>
<evidence type="ECO:0000313" key="3">
    <source>
        <dbReference type="Proteomes" id="UP001307889"/>
    </source>
</evidence>
<protein>
    <submittedName>
        <fullName evidence="2">Uncharacterized protein</fullName>
    </submittedName>
</protein>
<keyword evidence="3" id="KW-1185">Reference proteome</keyword>
<sequence length="95" mass="10318">MLLGRSIDSDGDDEGPLDRRGGGGTDCAISVAQLKQTKGATRTDEFVAEKIAKKPSRYFEAVLVSICKVVPNLSCKLVRHGLFRICLIQGRPSKK</sequence>
<dbReference type="Proteomes" id="UP001307889">
    <property type="component" value="Chromosome 11"/>
</dbReference>
<reference evidence="2 3" key="1">
    <citation type="submission" date="2023-09" db="EMBL/GenBank/DDBJ databases">
        <title>Nesidiocoris tenuis whole genome shotgun sequence.</title>
        <authorList>
            <person name="Shibata T."/>
            <person name="Shimoda M."/>
            <person name="Kobayashi T."/>
            <person name="Uehara T."/>
        </authorList>
    </citation>
    <scope>NUCLEOTIDE SEQUENCE [LARGE SCALE GENOMIC DNA]</scope>
    <source>
        <strain evidence="2 3">Japan</strain>
    </source>
</reference>
<evidence type="ECO:0000313" key="2">
    <source>
        <dbReference type="EMBL" id="BET00275.1"/>
    </source>
</evidence>
<proteinExistence type="predicted"/>
<evidence type="ECO:0000256" key="1">
    <source>
        <dbReference type="SAM" id="MobiDB-lite"/>
    </source>
</evidence>
<gene>
    <name evidence="2" type="ORF">NTJ_13092</name>
</gene>